<gene>
    <name evidence="8" type="ORF">MM817_00156</name>
</gene>
<dbReference type="NCBIfam" id="TIGR00360">
    <property type="entry name" value="ComEC_N-term"/>
    <property type="match status" value="1"/>
</dbReference>
<dbReference type="PANTHER" id="PTHR30619:SF7">
    <property type="entry name" value="BETA-LACTAMASE DOMAIN PROTEIN"/>
    <property type="match status" value="1"/>
</dbReference>
<keyword evidence="3 6" id="KW-0812">Transmembrane</keyword>
<dbReference type="Proteomes" id="UP001139263">
    <property type="component" value="Unassembled WGS sequence"/>
</dbReference>
<feature type="domain" description="ComEC/Rec2-related protein" evidence="7">
    <location>
        <begin position="279"/>
        <end position="538"/>
    </location>
</feature>
<evidence type="ECO:0000256" key="4">
    <source>
        <dbReference type="ARBA" id="ARBA00022989"/>
    </source>
</evidence>
<keyword evidence="5 6" id="KW-0472">Membrane</keyword>
<dbReference type="Pfam" id="PF03772">
    <property type="entry name" value="Competence"/>
    <property type="match status" value="1"/>
</dbReference>
<name>A0A9X1V6J9_9BACL</name>
<feature type="transmembrane region" description="Helical" evidence="6">
    <location>
        <begin position="462"/>
        <end position="483"/>
    </location>
</feature>
<reference evidence="8" key="1">
    <citation type="submission" date="2022-03" db="EMBL/GenBank/DDBJ databases">
        <title>Draft Genome Sequence of Firmicute Strain S0AB, a Heterotrophic Iron/Sulfur-Oxidizing Extreme Acidophile.</title>
        <authorList>
            <person name="Vergara E."/>
            <person name="Pakostova E."/>
            <person name="Johnson D.B."/>
            <person name="Holmes D.S."/>
        </authorList>
    </citation>
    <scope>NUCLEOTIDE SEQUENCE</scope>
    <source>
        <strain evidence="8">S0AB</strain>
    </source>
</reference>
<proteinExistence type="predicted"/>
<evidence type="ECO:0000256" key="5">
    <source>
        <dbReference type="ARBA" id="ARBA00023136"/>
    </source>
</evidence>
<evidence type="ECO:0000259" key="7">
    <source>
        <dbReference type="Pfam" id="PF03772"/>
    </source>
</evidence>
<feature type="transmembrane region" description="Helical" evidence="6">
    <location>
        <begin position="329"/>
        <end position="348"/>
    </location>
</feature>
<keyword evidence="9" id="KW-1185">Reference proteome</keyword>
<protein>
    <recommendedName>
        <fullName evidence="7">ComEC/Rec2-related protein domain-containing protein</fullName>
    </recommendedName>
</protein>
<dbReference type="PANTHER" id="PTHR30619">
    <property type="entry name" value="DNA INTERNALIZATION/COMPETENCE PROTEIN COMEC/REC2"/>
    <property type="match status" value="1"/>
</dbReference>
<organism evidence="8 9">
    <name type="scientific">Sulfoacidibacillus ferrooxidans</name>
    <dbReference type="NCBI Taxonomy" id="2005001"/>
    <lineage>
        <taxon>Bacteria</taxon>
        <taxon>Bacillati</taxon>
        <taxon>Bacillota</taxon>
        <taxon>Bacilli</taxon>
        <taxon>Bacillales</taxon>
        <taxon>Alicyclobacillaceae</taxon>
        <taxon>Sulfoacidibacillus</taxon>
    </lineage>
</organism>
<evidence type="ECO:0000313" key="8">
    <source>
        <dbReference type="EMBL" id="MCI0181909.1"/>
    </source>
</evidence>
<accession>A0A9X1V6J9</accession>
<evidence type="ECO:0000256" key="3">
    <source>
        <dbReference type="ARBA" id="ARBA00022692"/>
    </source>
</evidence>
<comment type="subcellular location">
    <subcellularLocation>
        <location evidence="1">Cell membrane</location>
        <topology evidence="1">Multi-pass membrane protein</topology>
    </subcellularLocation>
</comment>
<feature type="transmembrane region" description="Helical" evidence="6">
    <location>
        <begin position="28"/>
        <end position="49"/>
    </location>
</feature>
<feature type="transmembrane region" description="Helical" evidence="6">
    <location>
        <begin position="524"/>
        <end position="545"/>
    </location>
</feature>
<comment type="caution">
    <text evidence="8">The sequence shown here is derived from an EMBL/GenBank/DDBJ whole genome shotgun (WGS) entry which is preliminary data.</text>
</comment>
<dbReference type="EMBL" id="JALBUF010000001">
    <property type="protein sequence ID" value="MCI0181909.1"/>
    <property type="molecule type" value="Genomic_DNA"/>
</dbReference>
<evidence type="ECO:0000313" key="9">
    <source>
        <dbReference type="Proteomes" id="UP001139263"/>
    </source>
</evidence>
<evidence type="ECO:0000256" key="6">
    <source>
        <dbReference type="SAM" id="Phobius"/>
    </source>
</evidence>
<feature type="transmembrane region" description="Helical" evidence="6">
    <location>
        <begin position="292"/>
        <end position="317"/>
    </location>
</feature>
<dbReference type="AlphaFoldDB" id="A0A9X1V6J9"/>
<evidence type="ECO:0000256" key="1">
    <source>
        <dbReference type="ARBA" id="ARBA00004651"/>
    </source>
</evidence>
<sequence>MYRIIAYLSLAFCLGALLDVWDRDFMVYMSVLIGISMVLLLQISVLFMNKGNVVTIYTRKISKLLIVWRQWSLGPTLLLCVALLLCMAIGTATAHDEQSSRRIAAYSLLTLAASHTGEINAVVSIVGEIESTPKSLQMPCRVLAVYTMSGLQQLPNQPIVWVQIYDGSIRRHATPGGVSQSHTIAEYYSQINELHAGAVISLFMRVKRVPKGPFAIALLRKGIMLLGDSSQYSVSLMRGGARPFWDVDALQGQLLGWIKSRVDASYGQVASTFLLSFAIGDRTEMNRQVLQVFTSLGIIHAFVASGATIRMTIAPVVTRLQKWLKISAWWYPIAICSTVMLVFCTGFAPPAVRAGIVYGYELSAVAMKRPYDRFTANAVSLVWITLIEPHLLVDPGVVLSYGAATTLALLPRKVHIYIGRVITWPSVRHVVSRGIAGQIGIMPLVAEEFGQLPYFSLLINLFLYPLLEWVIPISFVLCTIACIDPRMMVPIEPEIAQVAHILSTQILAMRAYPLSLHFTKPPIWILMMYYTAILFPFYSVTRYIFGKVSKYFV</sequence>
<dbReference type="GO" id="GO:0005886">
    <property type="term" value="C:plasma membrane"/>
    <property type="evidence" value="ECO:0007669"/>
    <property type="project" value="UniProtKB-SubCell"/>
</dbReference>
<keyword evidence="2" id="KW-1003">Cell membrane</keyword>
<keyword evidence="4 6" id="KW-1133">Transmembrane helix</keyword>
<feature type="transmembrane region" description="Helical" evidence="6">
    <location>
        <begin position="70"/>
        <end position="92"/>
    </location>
</feature>
<dbReference type="InterPro" id="IPR052159">
    <property type="entry name" value="Competence_DNA_uptake"/>
</dbReference>
<dbReference type="RefSeq" id="WP_241711536.1">
    <property type="nucleotide sequence ID" value="NZ_JALBUF010000001.1"/>
</dbReference>
<evidence type="ECO:0000256" key="2">
    <source>
        <dbReference type="ARBA" id="ARBA00022475"/>
    </source>
</evidence>
<dbReference type="InterPro" id="IPR004477">
    <property type="entry name" value="ComEC_N"/>
</dbReference>